<evidence type="ECO:0000313" key="8">
    <source>
        <dbReference type="Proteomes" id="UP000480350"/>
    </source>
</evidence>
<dbReference type="InterPro" id="IPR004307">
    <property type="entry name" value="TspO_MBR"/>
</dbReference>
<evidence type="ECO:0000313" key="7">
    <source>
        <dbReference type="EMBL" id="MXQ09758.1"/>
    </source>
</evidence>
<sequence length="149" mass="16428">MDWSLFFIFFLGCCAAASTGALFQPGDWYDGLDKPAWTPPDWVFPVTWTVLYISMAIAAARVAVLDGSAHAMAFFAAQLAFNTLWTPIFFGLHRMGAGMIVILCLWATVAATMLAFFALDTLAGALFVPYLIWVTIASALNFSVWRRNN</sequence>
<keyword evidence="3 6" id="KW-0812">Transmembrane</keyword>
<keyword evidence="5 6" id="KW-0472">Membrane</keyword>
<feature type="transmembrane region" description="Helical" evidence="6">
    <location>
        <begin position="96"/>
        <end position="119"/>
    </location>
</feature>
<proteinExistence type="inferred from homology"/>
<name>A0A7C9N353_9RHOB</name>
<dbReference type="Pfam" id="PF03073">
    <property type="entry name" value="TspO_MBR"/>
    <property type="match status" value="1"/>
</dbReference>
<feature type="transmembrane region" description="Helical" evidence="6">
    <location>
        <begin position="126"/>
        <end position="145"/>
    </location>
</feature>
<evidence type="ECO:0000256" key="2">
    <source>
        <dbReference type="ARBA" id="ARBA00007524"/>
    </source>
</evidence>
<dbReference type="PANTHER" id="PTHR10057">
    <property type="entry name" value="PERIPHERAL-TYPE BENZODIAZEPINE RECEPTOR"/>
    <property type="match status" value="1"/>
</dbReference>
<evidence type="ECO:0000256" key="3">
    <source>
        <dbReference type="ARBA" id="ARBA00022692"/>
    </source>
</evidence>
<reference evidence="7 8" key="1">
    <citation type="submission" date="2019-12" db="EMBL/GenBank/DDBJ databases">
        <authorList>
            <person name="Lee S.D."/>
        </authorList>
    </citation>
    <scope>NUCLEOTIDE SEQUENCE [LARGE SCALE GENOMIC DNA]</scope>
    <source>
        <strain evidence="7 8">GH1-50</strain>
    </source>
</reference>
<comment type="caution">
    <text evidence="7">The sequence shown here is derived from an EMBL/GenBank/DDBJ whole genome shotgun (WGS) entry which is preliminary data.</text>
</comment>
<accession>A0A7C9N353</accession>
<keyword evidence="8" id="KW-1185">Reference proteome</keyword>
<dbReference type="NCBIfam" id="NF047825">
    <property type="entry name" value="T-richsensTspOAlph"/>
    <property type="match status" value="1"/>
</dbReference>
<dbReference type="CDD" id="cd15904">
    <property type="entry name" value="TSPO_MBR"/>
    <property type="match status" value="1"/>
</dbReference>
<dbReference type="Gene3D" id="1.20.1260.100">
    <property type="entry name" value="TspO/MBR protein"/>
    <property type="match status" value="1"/>
</dbReference>
<keyword evidence="4 6" id="KW-1133">Transmembrane helix</keyword>
<protein>
    <submittedName>
        <fullName evidence="7">Sensory protein TspO</fullName>
    </submittedName>
</protein>
<dbReference type="GO" id="GO:0033013">
    <property type="term" value="P:tetrapyrrole metabolic process"/>
    <property type="evidence" value="ECO:0007669"/>
    <property type="project" value="UniProtKB-ARBA"/>
</dbReference>
<dbReference type="PANTHER" id="PTHR10057:SF0">
    <property type="entry name" value="TRANSLOCATOR PROTEIN"/>
    <property type="match status" value="1"/>
</dbReference>
<evidence type="ECO:0000256" key="4">
    <source>
        <dbReference type="ARBA" id="ARBA00022989"/>
    </source>
</evidence>
<dbReference type="GO" id="GO:0016020">
    <property type="term" value="C:membrane"/>
    <property type="evidence" value="ECO:0007669"/>
    <property type="project" value="UniProtKB-SubCell"/>
</dbReference>
<comment type="subcellular location">
    <subcellularLocation>
        <location evidence="1">Membrane</location>
        <topology evidence="1">Multi-pass membrane protein</topology>
    </subcellularLocation>
</comment>
<dbReference type="EMBL" id="WUPT01000005">
    <property type="protein sequence ID" value="MXQ09758.1"/>
    <property type="molecule type" value="Genomic_DNA"/>
</dbReference>
<evidence type="ECO:0000256" key="6">
    <source>
        <dbReference type="SAM" id="Phobius"/>
    </source>
</evidence>
<dbReference type="Proteomes" id="UP000480350">
    <property type="component" value="Unassembled WGS sequence"/>
</dbReference>
<comment type="similarity">
    <text evidence="2">Belongs to the TspO/BZRP family.</text>
</comment>
<dbReference type="InterPro" id="IPR038330">
    <property type="entry name" value="TspO/MBR-related_sf"/>
</dbReference>
<organism evidence="7 8">
    <name type="scientific">Kangsaoukella pontilimi</name>
    <dbReference type="NCBI Taxonomy" id="2691042"/>
    <lineage>
        <taxon>Bacteria</taxon>
        <taxon>Pseudomonadati</taxon>
        <taxon>Pseudomonadota</taxon>
        <taxon>Alphaproteobacteria</taxon>
        <taxon>Rhodobacterales</taxon>
        <taxon>Paracoccaceae</taxon>
        <taxon>Kangsaoukella</taxon>
    </lineage>
</organism>
<gene>
    <name evidence="7" type="ORF">GQ651_18075</name>
</gene>
<dbReference type="PIRSF" id="PIRSF005859">
    <property type="entry name" value="PBR"/>
    <property type="match status" value="1"/>
</dbReference>
<dbReference type="FunFam" id="1.20.1260.100:FF:000001">
    <property type="entry name" value="translocator protein 2"/>
    <property type="match status" value="1"/>
</dbReference>
<dbReference type="RefSeq" id="WP_160765683.1">
    <property type="nucleotide sequence ID" value="NZ_WUPT01000005.1"/>
</dbReference>
<evidence type="ECO:0000256" key="1">
    <source>
        <dbReference type="ARBA" id="ARBA00004141"/>
    </source>
</evidence>
<dbReference type="AlphaFoldDB" id="A0A7C9N353"/>
<evidence type="ECO:0000256" key="5">
    <source>
        <dbReference type="ARBA" id="ARBA00023136"/>
    </source>
</evidence>
<reference evidence="7 8" key="2">
    <citation type="submission" date="2020-03" db="EMBL/GenBank/DDBJ databases">
        <title>Kangsaoukella pontilimi gen. nov., sp. nov., a new member of the family Rhodobacteraceae isolated from a tidal mudflat.</title>
        <authorList>
            <person name="Kim I.S."/>
        </authorList>
    </citation>
    <scope>NUCLEOTIDE SEQUENCE [LARGE SCALE GENOMIC DNA]</scope>
    <source>
        <strain evidence="7 8">GH1-50</strain>
    </source>
</reference>
<feature type="transmembrane region" description="Helical" evidence="6">
    <location>
        <begin position="42"/>
        <end position="64"/>
    </location>
</feature>